<protein>
    <recommendedName>
        <fullName evidence="4">Cell death regulator Aven</fullName>
    </recommendedName>
</protein>
<dbReference type="PANTHER" id="PTHR16524">
    <property type="entry name" value="CELL DEATH REGULATOR AVEN"/>
    <property type="match status" value="1"/>
</dbReference>
<feature type="region of interest" description="Disordered" evidence="1">
    <location>
        <begin position="239"/>
        <end position="275"/>
    </location>
</feature>
<accession>A0A3S1HSI7</accession>
<dbReference type="OrthoDB" id="6338233at2759"/>
<name>A0A3S1HSI7_ELYCH</name>
<feature type="compositionally biased region" description="Basic and acidic residues" evidence="1">
    <location>
        <begin position="27"/>
        <end position="73"/>
    </location>
</feature>
<sequence>MRPDEHKKKKNAAYKKKHGIGQTKAGQSEDKSKSKSKPNDKNKDNSQAHKAGFAKDARENKGATSLKQEKEDLTSSSDSEETETRQPRKHFQRRQIVSNWQKYELQPDDEEQLQTRGESFEALLSKSGDAVAHFRFKDEQEWDAVGALGDSKTNDDHYAQYLNLDTQQIGQAMNCLPLYKVLGLSPELFPNDEVEVMEKKAAEKRQTYAPVDSTPLAPALFSSKCSITCADQKHLAKDTDHTDLGSSTQQNSQKPALPNHSGSSLSKNSNHKTVSSVNINSTSSLDAQPHTNQKLVLQDEDLDSLLDQDSEALKVTTNTSDAKLIPLSKQSQLSDLSKTSTTSDSFTARQEVPASTNKQENTEVAQPKKDGVDLEDWLDSILDD</sequence>
<feature type="compositionally biased region" description="Basic residues" evidence="1">
    <location>
        <begin position="7"/>
        <end position="19"/>
    </location>
</feature>
<evidence type="ECO:0000256" key="1">
    <source>
        <dbReference type="SAM" id="MobiDB-lite"/>
    </source>
</evidence>
<organism evidence="2 3">
    <name type="scientific">Elysia chlorotica</name>
    <name type="common">Eastern emerald elysia</name>
    <name type="synonym">Sea slug</name>
    <dbReference type="NCBI Taxonomy" id="188477"/>
    <lineage>
        <taxon>Eukaryota</taxon>
        <taxon>Metazoa</taxon>
        <taxon>Spiralia</taxon>
        <taxon>Lophotrochozoa</taxon>
        <taxon>Mollusca</taxon>
        <taxon>Gastropoda</taxon>
        <taxon>Heterobranchia</taxon>
        <taxon>Euthyneura</taxon>
        <taxon>Panpulmonata</taxon>
        <taxon>Sacoglossa</taxon>
        <taxon>Placobranchoidea</taxon>
        <taxon>Plakobranchidae</taxon>
        <taxon>Elysia</taxon>
    </lineage>
</organism>
<feature type="compositionally biased region" description="Polar residues" evidence="1">
    <location>
        <begin position="353"/>
        <end position="364"/>
    </location>
</feature>
<keyword evidence="3" id="KW-1185">Reference proteome</keyword>
<feature type="compositionally biased region" description="Acidic residues" evidence="1">
    <location>
        <begin position="373"/>
        <end position="384"/>
    </location>
</feature>
<feature type="region of interest" description="Disordered" evidence="1">
    <location>
        <begin position="1"/>
        <end position="114"/>
    </location>
</feature>
<feature type="compositionally biased region" description="Low complexity" evidence="1">
    <location>
        <begin position="327"/>
        <end position="345"/>
    </location>
</feature>
<reference evidence="2 3" key="1">
    <citation type="submission" date="2019-01" db="EMBL/GenBank/DDBJ databases">
        <title>A draft genome assembly of the solar-powered sea slug Elysia chlorotica.</title>
        <authorList>
            <person name="Cai H."/>
            <person name="Li Q."/>
            <person name="Fang X."/>
            <person name="Li J."/>
            <person name="Curtis N.E."/>
            <person name="Altenburger A."/>
            <person name="Shibata T."/>
            <person name="Feng M."/>
            <person name="Maeda T."/>
            <person name="Schwartz J.A."/>
            <person name="Shigenobu S."/>
            <person name="Lundholm N."/>
            <person name="Nishiyama T."/>
            <person name="Yang H."/>
            <person name="Hasebe M."/>
            <person name="Li S."/>
            <person name="Pierce S.K."/>
            <person name="Wang J."/>
        </authorList>
    </citation>
    <scope>NUCLEOTIDE SEQUENCE [LARGE SCALE GENOMIC DNA]</scope>
    <source>
        <strain evidence="2">EC2010</strain>
        <tissue evidence="2">Whole organism of an adult</tissue>
    </source>
</reference>
<gene>
    <name evidence="2" type="ORF">EGW08_006967</name>
</gene>
<dbReference type="EMBL" id="RQTK01000176">
    <property type="protein sequence ID" value="RUS85266.1"/>
    <property type="molecule type" value="Genomic_DNA"/>
</dbReference>
<dbReference type="STRING" id="188477.A0A3S1HSI7"/>
<dbReference type="PANTHER" id="PTHR16524:SF2">
    <property type="entry name" value="CELL DEATH REGULATOR AVEN"/>
    <property type="match status" value="1"/>
</dbReference>
<evidence type="ECO:0000313" key="3">
    <source>
        <dbReference type="Proteomes" id="UP000271974"/>
    </source>
</evidence>
<evidence type="ECO:0008006" key="4">
    <source>
        <dbReference type="Google" id="ProtNLM"/>
    </source>
</evidence>
<dbReference type="AlphaFoldDB" id="A0A3S1HSI7"/>
<dbReference type="GO" id="GO:0010972">
    <property type="term" value="P:negative regulation of G2/M transition of mitotic cell cycle"/>
    <property type="evidence" value="ECO:0007669"/>
    <property type="project" value="TreeGrafter"/>
</dbReference>
<comment type="caution">
    <text evidence="2">The sequence shown here is derived from an EMBL/GenBank/DDBJ whole genome shotgun (WGS) entry which is preliminary data.</text>
</comment>
<proteinExistence type="predicted"/>
<dbReference type="Proteomes" id="UP000271974">
    <property type="component" value="Unassembled WGS sequence"/>
</dbReference>
<feature type="compositionally biased region" description="Polar residues" evidence="1">
    <location>
        <begin position="244"/>
        <end position="272"/>
    </location>
</feature>
<evidence type="ECO:0000313" key="2">
    <source>
        <dbReference type="EMBL" id="RUS85266.1"/>
    </source>
</evidence>
<feature type="region of interest" description="Disordered" evidence="1">
    <location>
        <begin position="327"/>
        <end position="384"/>
    </location>
</feature>
<dbReference type="InterPro" id="IPR026187">
    <property type="entry name" value="Aven"/>
</dbReference>